<dbReference type="Pfam" id="PF10114">
    <property type="entry name" value="PocR"/>
    <property type="match status" value="1"/>
</dbReference>
<sequence length="461" mass="51447">MGTNGSSGETEEALRSTILERALFPELLAVKAYSVPDEAAVAAAAQRKRLLELMSTDMLQKVQDNFSVAVGVAMVIVDPEGVPVTKPSGFSSFCQSVRARGEWRGRCFHCDAVGGKTALSTGEPSIYRCHAQLVDFAAPIIVRGEYLGAVICGQVKLAPDEVAPGLVDFSDIFPTEASWSEDPQLLELHSRVAEVTYERLRSAAYSLFYIASHIVEESYSKGVTEELYANNLRLAEESKKRAELEKLLREAELQALSYQVNPHFLFNVLNTIGRLALVEDAKQTENTVYAFSDMMRYILKKNGSQFVPLRTEVDHMRNYLHLLKLRLGDRFEFALNVPEEFMQVLCPFMVLQPIVENCINYAIEPREGGGLIDVTAYTDGADLIVDVVDNGDGITPERKQEVLRGEADHGDRKSIGIYNVDSRLRYYFGADHGLEIVSPYRHGRGTLVRLRFPMTFDPAEF</sequence>
<dbReference type="AlphaFoldDB" id="A0A8J3DW32"/>
<dbReference type="Proteomes" id="UP000630142">
    <property type="component" value="Unassembled WGS sequence"/>
</dbReference>
<evidence type="ECO:0000256" key="1">
    <source>
        <dbReference type="SAM" id="Coils"/>
    </source>
</evidence>
<feature type="domain" description="Signal transduction histidine kinase internal region" evidence="3">
    <location>
        <begin position="251"/>
        <end position="331"/>
    </location>
</feature>
<organism evidence="5 6">
    <name type="scientific">Tianweitania populi</name>
    <dbReference type="NCBI Taxonomy" id="1607949"/>
    <lineage>
        <taxon>Bacteria</taxon>
        <taxon>Pseudomonadati</taxon>
        <taxon>Pseudomonadota</taxon>
        <taxon>Alphaproteobacteria</taxon>
        <taxon>Hyphomicrobiales</taxon>
        <taxon>Phyllobacteriaceae</taxon>
        <taxon>Tianweitania</taxon>
    </lineage>
</organism>
<keyword evidence="6" id="KW-1185">Reference proteome</keyword>
<dbReference type="InterPro" id="IPR003594">
    <property type="entry name" value="HATPase_dom"/>
</dbReference>
<keyword evidence="5" id="KW-0808">Transferase</keyword>
<dbReference type="Gene3D" id="3.30.565.10">
    <property type="entry name" value="Histidine kinase-like ATPase, C-terminal domain"/>
    <property type="match status" value="1"/>
</dbReference>
<evidence type="ECO:0000313" key="6">
    <source>
        <dbReference type="Proteomes" id="UP000630142"/>
    </source>
</evidence>
<dbReference type="InterPro" id="IPR010559">
    <property type="entry name" value="Sig_transdc_His_kin_internal"/>
</dbReference>
<dbReference type="PANTHER" id="PTHR34220:SF7">
    <property type="entry name" value="SENSOR HISTIDINE KINASE YPDA"/>
    <property type="match status" value="1"/>
</dbReference>
<feature type="domain" description="PocR" evidence="4">
    <location>
        <begin position="52"/>
        <end position="219"/>
    </location>
</feature>
<feature type="domain" description="Histidine kinase/HSP90-like ATPase" evidence="2">
    <location>
        <begin position="350"/>
        <end position="454"/>
    </location>
</feature>
<dbReference type="InterPro" id="IPR050640">
    <property type="entry name" value="Bact_2-comp_sensor_kinase"/>
</dbReference>
<evidence type="ECO:0000259" key="2">
    <source>
        <dbReference type="Pfam" id="PF02518"/>
    </source>
</evidence>
<protein>
    <submittedName>
        <fullName evidence="5">Histidine kinase</fullName>
    </submittedName>
</protein>
<evidence type="ECO:0000313" key="5">
    <source>
        <dbReference type="EMBL" id="GHD12322.1"/>
    </source>
</evidence>
<keyword evidence="1" id="KW-0175">Coiled coil</keyword>
<name>A0A8J3DW32_9HYPH</name>
<evidence type="ECO:0000259" key="4">
    <source>
        <dbReference type="Pfam" id="PF10114"/>
    </source>
</evidence>
<dbReference type="Pfam" id="PF02518">
    <property type="entry name" value="HATPase_c"/>
    <property type="match status" value="1"/>
</dbReference>
<dbReference type="GO" id="GO:0000155">
    <property type="term" value="F:phosphorelay sensor kinase activity"/>
    <property type="evidence" value="ECO:0007669"/>
    <property type="project" value="InterPro"/>
</dbReference>
<reference evidence="5" key="2">
    <citation type="submission" date="2020-09" db="EMBL/GenBank/DDBJ databases">
        <authorList>
            <person name="Sun Q."/>
            <person name="Kim S."/>
        </authorList>
    </citation>
    <scope>NUCLEOTIDE SEQUENCE</scope>
    <source>
        <strain evidence="5">KCTC 42249</strain>
    </source>
</reference>
<reference evidence="5" key="1">
    <citation type="journal article" date="2014" name="Int. J. Syst. Evol. Microbiol.">
        <title>Complete genome sequence of Corynebacterium casei LMG S-19264T (=DSM 44701T), isolated from a smear-ripened cheese.</title>
        <authorList>
            <consortium name="US DOE Joint Genome Institute (JGI-PGF)"/>
            <person name="Walter F."/>
            <person name="Albersmeier A."/>
            <person name="Kalinowski J."/>
            <person name="Ruckert C."/>
        </authorList>
    </citation>
    <scope>NUCLEOTIDE SEQUENCE</scope>
    <source>
        <strain evidence="5">KCTC 42249</strain>
    </source>
</reference>
<dbReference type="GO" id="GO:0016020">
    <property type="term" value="C:membrane"/>
    <property type="evidence" value="ECO:0007669"/>
    <property type="project" value="InterPro"/>
</dbReference>
<dbReference type="SUPFAM" id="SSF55874">
    <property type="entry name" value="ATPase domain of HSP90 chaperone/DNA topoisomerase II/histidine kinase"/>
    <property type="match status" value="1"/>
</dbReference>
<dbReference type="InterPro" id="IPR018771">
    <property type="entry name" value="PocR_dom"/>
</dbReference>
<feature type="coiled-coil region" evidence="1">
    <location>
        <begin position="225"/>
        <end position="261"/>
    </location>
</feature>
<evidence type="ECO:0000259" key="3">
    <source>
        <dbReference type="Pfam" id="PF06580"/>
    </source>
</evidence>
<keyword evidence="5" id="KW-0418">Kinase</keyword>
<proteinExistence type="predicted"/>
<dbReference type="Pfam" id="PF06580">
    <property type="entry name" value="His_kinase"/>
    <property type="match status" value="1"/>
</dbReference>
<comment type="caution">
    <text evidence="5">The sequence shown here is derived from an EMBL/GenBank/DDBJ whole genome shotgun (WGS) entry which is preliminary data.</text>
</comment>
<dbReference type="InterPro" id="IPR036890">
    <property type="entry name" value="HATPase_C_sf"/>
</dbReference>
<gene>
    <name evidence="5" type="ORF">GCM10016234_16450</name>
</gene>
<dbReference type="EMBL" id="BMZQ01000001">
    <property type="protein sequence ID" value="GHD12322.1"/>
    <property type="molecule type" value="Genomic_DNA"/>
</dbReference>
<accession>A0A8J3DW32</accession>
<dbReference type="PANTHER" id="PTHR34220">
    <property type="entry name" value="SENSOR HISTIDINE KINASE YPDA"/>
    <property type="match status" value="1"/>
</dbReference>